<sequence>MKFAFSIATAAVLAAPVFAAPASNSAINDKRWNNESHTQAYGKDVKEPKYFTSAFSTRAVPSEVFANNGTAVTGQAGAFGHFGFRINSDSDIICYDIKLVNVTGEYLSPAFTATHIHQGPRGSAGPPRIAFPNPVKVVNDHTGAEIRHSKGCLQGPFSTNITVNGTDTGSNSGFTLKDIEDSSSSFFADTHTAQFPAGAVRGQLLHSEVPVKRPNYFTSTLKTEATSGQVVNGSSVSVAGSTGTKAHYTLHINSEEEILCYEIAVEGFPEDQEYFSPAKTATHSHSGVYGLTGPPRLAFNNPEFVKNDDWKSIKVLKKLLGKNKAEKGLRISAACVKGPFTTGLLDVNGTDTGSASGFTLKRLEDDPSSFNADFHTSKFVAGAVRGQLFRP</sequence>
<protein>
    <recommendedName>
        <fullName evidence="2">CHRD domain-containing protein</fullName>
    </recommendedName>
</protein>
<dbReference type="GeneID" id="87954349"/>
<dbReference type="Pfam" id="PF07452">
    <property type="entry name" value="CHRD"/>
    <property type="match status" value="2"/>
</dbReference>
<reference evidence="3 4" key="1">
    <citation type="submission" date="2024-01" db="EMBL/GenBank/DDBJ databases">
        <title>Comparative genomics of Cryptococcus and Kwoniella reveals pathogenesis evolution and contrasting modes of karyotype evolution via chromosome fusion or intercentromeric recombination.</title>
        <authorList>
            <person name="Coelho M.A."/>
            <person name="David-Palma M."/>
            <person name="Shea T."/>
            <person name="Bowers K."/>
            <person name="McGinley-Smith S."/>
            <person name="Mohammad A.W."/>
            <person name="Gnirke A."/>
            <person name="Yurkov A.M."/>
            <person name="Nowrousian M."/>
            <person name="Sun S."/>
            <person name="Cuomo C.A."/>
            <person name="Heitman J."/>
        </authorList>
    </citation>
    <scope>NUCLEOTIDE SEQUENCE [LARGE SCALE GENOMIC DNA]</scope>
    <source>
        <strain evidence="3">CBS 11374</strain>
    </source>
</reference>
<organism evidence="3 4">
    <name type="scientific">Kwoniella shivajii</name>
    <dbReference type="NCBI Taxonomy" id="564305"/>
    <lineage>
        <taxon>Eukaryota</taxon>
        <taxon>Fungi</taxon>
        <taxon>Dikarya</taxon>
        <taxon>Basidiomycota</taxon>
        <taxon>Agaricomycotina</taxon>
        <taxon>Tremellomycetes</taxon>
        <taxon>Tremellales</taxon>
        <taxon>Cryptococcaceae</taxon>
        <taxon>Kwoniella</taxon>
    </lineage>
</organism>
<evidence type="ECO:0000313" key="3">
    <source>
        <dbReference type="EMBL" id="WRT65275.1"/>
    </source>
</evidence>
<dbReference type="EMBL" id="CP141882">
    <property type="protein sequence ID" value="WRT65275.1"/>
    <property type="molecule type" value="Genomic_DNA"/>
</dbReference>
<evidence type="ECO:0000313" key="4">
    <source>
        <dbReference type="Proteomes" id="UP001329825"/>
    </source>
</evidence>
<gene>
    <name evidence="3" type="ORF">IL334_002218</name>
</gene>
<feature type="domain" description="CHRD" evidence="2">
    <location>
        <begin position="219"/>
        <end position="390"/>
    </location>
</feature>
<feature type="chain" id="PRO_5045348638" description="CHRD domain-containing protein" evidence="1">
    <location>
        <begin position="20"/>
        <end position="391"/>
    </location>
</feature>
<dbReference type="SMART" id="SM00754">
    <property type="entry name" value="CHRD"/>
    <property type="match status" value="2"/>
</dbReference>
<name>A0ABZ1CU42_9TREE</name>
<accession>A0ABZ1CU42</accession>
<proteinExistence type="predicted"/>
<dbReference type="RefSeq" id="XP_062790015.1">
    <property type="nucleotide sequence ID" value="XM_062933964.1"/>
</dbReference>
<keyword evidence="1" id="KW-0732">Signal</keyword>
<keyword evidence="4" id="KW-1185">Reference proteome</keyword>
<evidence type="ECO:0000256" key="1">
    <source>
        <dbReference type="SAM" id="SignalP"/>
    </source>
</evidence>
<dbReference type="InterPro" id="IPR010895">
    <property type="entry name" value="CHRD"/>
</dbReference>
<evidence type="ECO:0000259" key="2">
    <source>
        <dbReference type="SMART" id="SM00754"/>
    </source>
</evidence>
<dbReference type="Proteomes" id="UP001329825">
    <property type="component" value="Chromosome 2"/>
</dbReference>
<feature type="domain" description="CHRD" evidence="2">
    <location>
        <begin position="53"/>
        <end position="206"/>
    </location>
</feature>
<feature type="signal peptide" evidence="1">
    <location>
        <begin position="1"/>
        <end position="19"/>
    </location>
</feature>